<dbReference type="Gramene" id="TraesMAC6B03G03492760.1">
    <property type="protein sequence ID" value="TraesMAC6B03G03492760.1.CDS1"/>
    <property type="gene ID" value="TraesMAC6B03G03492760"/>
</dbReference>
<evidence type="ECO:0000256" key="1">
    <source>
        <dbReference type="ARBA" id="ARBA00004167"/>
    </source>
</evidence>
<keyword evidence="6 9" id="KW-1133">Transmembrane helix</keyword>
<dbReference type="Gramene" id="TraesSYM6B03G03440920.1">
    <property type="protein sequence ID" value="TraesSYM6B03G03440920.1.CDS1"/>
    <property type="gene ID" value="TraesSYM6B03G03440920"/>
</dbReference>
<reference evidence="10" key="1">
    <citation type="submission" date="2018-08" db="EMBL/GenBank/DDBJ databases">
        <authorList>
            <person name="Rossello M."/>
        </authorList>
    </citation>
    <scope>NUCLEOTIDE SEQUENCE [LARGE SCALE GENOMIC DNA]</scope>
    <source>
        <strain evidence="10">cv. Chinese Spring</strain>
    </source>
</reference>
<dbReference type="Gramene" id="TraesCS6B02G178900.1">
    <property type="protein sequence ID" value="TraesCS6B02G178900.1.cds1"/>
    <property type="gene ID" value="TraesCS6B02G178900"/>
</dbReference>
<accession>A0A3B6PL65</accession>
<feature type="region of interest" description="Disordered" evidence="8">
    <location>
        <begin position="136"/>
        <end position="172"/>
    </location>
</feature>
<dbReference type="OMA" id="VHHHENN"/>
<keyword evidence="4 9" id="KW-0812">Transmembrane</keyword>
<dbReference type="Gramene" id="TraesCS6B03G0455000.1">
    <property type="protein sequence ID" value="TraesCS6B03G0455000.1.CDS1"/>
    <property type="gene ID" value="TraesCS6B03G0455000"/>
</dbReference>
<dbReference type="Gramene" id="TraesLDM6B03G03498950.1">
    <property type="protein sequence ID" value="TraesLDM6B03G03498950.1.CDS1"/>
    <property type="gene ID" value="TraesLDM6B03G03498950"/>
</dbReference>
<dbReference type="AlphaFoldDB" id="A0A3B6PL65"/>
<dbReference type="Gramene" id="TraesPARA_EIv1.0_2040820.1">
    <property type="protein sequence ID" value="TraesPARA_EIv1.0_2040820.1.CDS1"/>
    <property type="gene ID" value="TraesPARA_EIv1.0_2040820"/>
</dbReference>
<dbReference type="Gramene" id="TraesJAG6B03G03484770.1">
    <property type="protein sequence ID" value="TraesJAG6B03G03484770.1.CDS1"/>
    <property type="gene ID" value="TraesJAG6B03G03484770"/>
</dbReference>
<dbReference type="Gramene" id="TraesWEE_scaffold_007957_01G000200.1">
    <property type="protein sequence ID" value="TraesWEE_scaffold_007957_01G000200.1"/>
    <property type="gene ID" value="TraesWEE_scaffold_007957_01G000200"/>
</dbReference>
<protein>
    <submittedName>
        <fullName evidence="10">Uncharacterized protein</fullName>
    </submittedName>
</protein>
<comment type="similarity">
    <text evidence="2">Belongs to the GLUTAMINE DUMPER 1 (TC 9.B.60) family.</text>
</comment>
<evidence type="ECO:0000256" key="2">
    <source>
        <dbReference type="ARBA" id="ARBA00009977"/>
    </source>
</evidence>
<dbReference type="EnsemblPlants" id="TraesCS6B02G178900.1">
    <property type="protein sequence ID" value="TraesCS6B02G178900.1.cds1"/>
    <property type="gene ID" value="TraesCS6B02G178900"/>
</dbReference>
<name>A0A3B6PL65_WHEAT</name>
<evidence type="ECO:0000313" key="11">
    <source>
        <dbReference type="Proteomes" id="UP000019116"/>
    </source>
</evidence>
<reference evidence="10" key="2">
    <citation type="submission" date="2018-10" db="UniProtKB">
        <authorList>
            <consortium name="EnsemblPlants"/>
        </authorList>
    </citation>
    <scope>IDENTIFICATION</scope>
</reference>
<evidence type="ECO:0000313" key="10">
    <source>
        <dbReference type="EnsemblPlants" id="TraesCS6B02G178900.1.cds1"/>
    </source>
</evidence>
<dbReference type="GO" id="GO:0080143">
    <property type="term" value="P:regulation of amino acid export"/>
    <property type="evidence" value="ECO:0007669"/>
    <property type="project" value="InterPro"/>
</dbReference>
<gene>
    <name evidence="10" type="primary">LOC123133966</name>
</gene>
<sequence>MRPGAEYPMAHGPAAAAPRSTWQTPVPYLFGGLATMLALIALSLLTLACSYWKLSGGLAGPDEDQPAGPDGEKGSAAGPAREWLGHVVVIMAGDEQPSFLATPASMTSRAADGGAETAAGATACCAACRSEERKIADAREAGARPAGSEDDAQRQSPSELASSSTSSSVISS</sequence>
<dbReference type="Gramene" id="TraesSTA6B03G03485170.1">
    <property type="protein sequence ID" value="TraesSTA6B03G03485170.1.CDS1"/>
    <property type="gene ID" value="TraesSTA6B03G03485170"/>
</dbReference>
<dbReference type="PANTHER" id="PTHR33228:SF19">
    <property type="entry name" value="GDU1"/>
    <property type="match status" value="1"/>
</dbReference>
<dbReference type="OrthoDB" id="1930784at2759"/>
<evidence type="ECO:0000256" key="6">
    <source>
        <dbReference type="ARBA" id="ARBA00022989"/>
    </source>
</evidence>
<dbReference type="Gramene" id="TraesLAC6B03G03448460.1">
    <property type="protein sequence ID" value="TraesLAC6B03G03448460.1.CDS1"/>
    <property type="gene ID" value="TraesLAC6B03G03448460"/>
</dbReference>
<evidence type="ECO:0000256" key="5">
    <source>
        <dbReference type="ARBA" id="ARBA00022970"/>
    </source>
</evidence>
<dbReference type="Proteomes" id="UP000019116">
    <property type="component" value="Chromosome 6B"/>
</dbReference>
<dbReference type="InterPro" id="IPR040359">
    <property type="entry name" value="GDU"/>
</dbReference>
<dbReference type="PANTHER" id="PTHR33228">
    <property type="entry name" value="PROTEIN GLUTAMINE DUMPER 4-RELATED"/>
    <property type="match status" value="1"/>
</dbReference>
<dbReference type="Gramene" id="TraesARI6B03G03452810.1">
    <property type="protein sequence ID" value="TraesARI6B03G03452810.1.CDS1"/>
    <property type="gene ID" value="TraesARI6B03G03452810"/>
</dbReference>
<proteinExistence type="inferred from homology"/>
<feature type="compositionally biased region" description="Low complexity" evidence="8">
    <location>
        <begin position="156"/>
        <end position="172"/>
    </location>
</feature>
<evidence type="ECO:0000256" key="8">
    <source>
        <dbReference type="SAM" id="MobiDB-lite"/>
    </source>
</evidence>
<dbReference type="SMR" id="A0A3B6PL65"/>
<evidence type="ECO:0000256" key="9">
    <source>
        <dbReference type="SAM" id="Phobius"/>
    </source>
</evidence>
<comment type="subcellular location">
    <subcellularLocation>
        <location evidence="1">Membrane</location>
        <topology evidence="1">Single-pass membrane protein</topology>
    </subcellularLocation>
</comment>
<keyword evidence="5" id="KW-0029">Amino-acid transport</keyword>
<dbReference type="GO" id="GO:0016020">
    <property type="term" value="C:membrane"/>
    <property type="evidence" value="ECO:0007669"/>
    <property type="project" value="UniProtKB-SubCell"/>
</dbReference>
<evidence type="ECO:0000256" key="4">
    <source>
        <dbReference type="ARBA" id="ARBA00022692"/>
    </source>
</evidence>
<dbReference type="Gramene" id="TraesJUL6B03G03524960.1">
    <property type="protein sequence ID" value="TraesJUL6B03G03524960.1.CDS1"/>
    <property type="gene ID" value="TraesJUL6B03G03524960"/>
</dbReference>
<dbReference type="RefSeq" id="XP_044409272.1">
    <property type="nucleotide sequence ID" value="XM_044553337.1"/>
</dbReference>
<keyword evidence="7 9" id="KW-0472">Membrane</keyword>
<organism evidence="10">
    <name type="scientific">Triticum aestivum</name>
    <name type="common">Wheat</name>
    <dbReference type="NCBI Taxonomy" id="4565"/>
    <lineage>
        <taxon>Eukaryota</taxon>
        <taxon>Viridiplantae</taxon>
        <taxon>Streptophyta</taxon>
        <taxon>Embryophyta</taxon>
        <taxon>Tracheophyta</taxon>
        <taxon>Spermatophyta</taxon>
        <taxon>Magnoliopsida</taxon>
        <taxon>Liliopsida</taxon>
        <taxon>Poales</taxon>
        <taxon>Poaceae</taxon>
        <taxon>BOP clade</taxon>
        <taxon>Pooideae</taxon>
        <taxon>Triticodae</taxon>
        <taxon>Triticeae</taxon>
        <taxon>Triticinae</taxon>
        <taxon>Triticum</taxon>
    </lineage>
</organism>
<dbReference type="GeneID" id="123133966"/>
<keyword evidence="3" id="KW-0813">Transport</keyword>
<dbReference type="GO" id="GO:0006865">
    <property type="term" value="P:amino acid transport"/>
    <property type="evidence" value="ECO:0007669"/>
    <property type="project" value="UniProtKB-KW"/>
</dbReference>
<dbReference type="Gramene" id="TraesROB_scaffold_030671_01G000400.1">
    <property type="protein sequence ID" value="TraesROB_scaffold_030671_01G000400.1"/>
    <property type="gene ID" value="TraesROB_scaffold_030671_01G000400"/>
</dbReference>
<feature type="transmembrane region" description="Helical" evidence="9">
    <location>
        <begin position="28"/>
        <end position="52"/>
    </location>
</feature>
<dbReference type="Gramene" id="TraesCLE_scaffold_010517_01G000400.1">
    <property type="protein sequence ID" value="TraesCLE_scaffold_010517_01G000400.1"/>
    <property type="gene ID" value="TraesCLE_scaffold_010517_01G000400"/>
</dbReference>
<evidence type="ECO:0000256" key="7">
    <source>
        <dbReference type="ARBA" id="ARBA00023136"/>
    </source>
</evidence>
<dbReference type="Gramene" id="TraesCAD_scaffold_011859_01G000200.1">
    <property type="protein sequence ID" value="TraesCAD_scaffold_011859_01G000200.1"/>
    <property type="gene ID" value="TraesCAD_scaffold_011859_01G000200"/>
</dbReference>
<keyword evidence="11" id="KW-1185">Reference proteome</keyword>
<evidence type="ECO:0000256" key="3">
    <source>
        <dbReference type="ARBA" id="ARBA00022448"/>
    </source>
</evidence>
<dbReference type="Gramene" id="TraesNOR6B03G03527880.1">
    <property type="protein sequence ID" value="TraesNOR6B03G03527880.1.CDS1"/>
    <property type="gene ID" value="TraesNOR6B03G03527880"/>
</dbReference>